<dbReference type="EMBL" id="CAFBRW010000066">
    <property type="protein sequence ID" value="CAB5115723.1"/>
    <property type="molecule type" value="Genomic_DNA"/>
</dbReference>
<evidence type="ECO:0000313" key="1">
    <source>
        <dbReference type="EMBL" id="CAB5115723.1"/>
    </source>
</evidence>
<reference evidence="1" key="1">
    <citation type="submission" date="2020-05" db="EMBL/GenBank/DDBJ databases">
        <authorList>
            <person name="Chiriac C."/>
            <person name="Salcher M."/>
            <person name="Ghai R."/>
            <person name="Kavagutti S V."/>
        </authorList>
    </citation>
    <scope>NUCLEOTIDE SEQUENCE</scope>
</reference>
<name>A0A6J7VSC2_9ZZZZ</name>
<dbReference type="AlphaFoldDB" id="A0A6J7VSC2"/>
<protein>
    <submittedName>
        <fullName evidence="1">Unannotated protein</fullName>
    </submittedName>
</protein>
<proteinExistence type="predicted"/>
<gene>
    <name evidence="1" type="ORF">UFOPK4424_00432</name>
</gene>
<accession>A0A6J7VSC2</accession>
<sequence length="48" mass="5118">MARGCTSAAALYAPVIAPLLSKAITNPLARFGFHPETFVITEVDAKKE</sequence>
<organism evidence="1">
    <name type="scientific">freshwater metagenome</name>
    <dbReference type="NCBI Taxonomy" id="449393"/>
    <lineage>
        <taxon>unclassified sequences</taxon>
        <taxon>metagenomes</taxon>
        <taxon>ecological metagenomes</taxon>
    </lineage>
</organism>